<keyword evidence="1" id="KW-0805">Transcription regulation</keyword>
<dbReference type="RefSeq" id="WP_107747851.1">
    <property type="nucleotide sequence ID" value="NZ_CP015453.1"/>
</dbReference>
<evidence type="ECO:0000256" key="1">
    <source>
        <dbReference type="ARBA" id="ARBA00023015"/>
    </source>
</evidence>
<dbReference type="Gene3D" id="1.10.10.60">
    <property type="entry name" value="Homeodomain-like"/>
    <property type="match status" value="1"/>
</dbReference>
<dbReference type="InterPro" id="IPR011075">
    <property type="entry name" value="TetR_C"/>
</dbReference>
<sequence length="204" mass="21506">MQSPTDPRRARSRGKLLDAAVDLLLSGGAAAVTVDAVTRVSGVARTTLYRNFPSTDSLIAAAFRRLLPTPEPPPSDAPVREQLLELCTTMARLLQDAPMQQSMLGWLAMGRGAGTDDEVGALRRGVVDSYAEPLHAVLSAAESDGTLIPGDRDLAVAQLAGPVVLARMIGLRPFTAADIEMLVDDFLRSRLAEDASGPGEGTDS</sequence>
<dbReference type="EMBL" id="CP015453">
    <property type="protein sequence ID" value="AWH94335.1"/>
    <property type="molecule type" value="Genomic_DNA"/>
</dbReference>
<organism evidence="6 7">
    <name type="scientific">Dietzia psychralcaliphila</name>
    <dbReference type="NCBI Taxonomy" id="139021"/>
    <lineage>
        <taxon>Bacteria</taxon>
        <taxon>Bacillati</taxon>
        <taxon>Actinomycetota</taxon>
        <taxon>Actinomycetes</taxon>
        <taxon>Mycobacteriales</taxon>
        <taxon>Dietziaceae</taxon>
        <taxon>Dietzia</taxon>
    </lineage>
</organism>
<dbReference type="Proteomes" id="UP000244903">
    <property type="component" value="Chromosome"/>
</dbReference>
<keyword evidence="2 4" id="KW-0238">DNA-binding</keyword>
<dbReference type="InterPro" id="IPR009057">
    <property type="entry name" value="Homeodomain-like_sf"/>
</dbReference>
<keyword evidence="7" id="KW-1185">Reference proteome</keyword>
<reference evidence="6 7" key="1">
    <citation type="submission" date="2016-04" db="EMBL/GenBank/DDBJ databases">
        <title>Complete genome sequence of the haloalkaliphilic hydrocarbon-degrading bacterium Dietzia psychralcaliphila ILA-1T, isolated from a drain of a fish product-processing plant.</title>
        <authorList>
            <person name="Zhao J."/>
            <person name="Hu B."/>
            <person name="Geng S."/>
            <person name="Nie Y."/>
            <person name="Tang Y."/>
        </authorList>
    </citation>
    <scope>NUCLEOTIDE SEQUENCE [LARGE SCALE GENOMIC DNA]</scope>
    <source>
        <strain evidence="6 7">ILA-1</strain>
    </source>
</reference>
<evidence type="ECO:0000256" key="4">
    <source>
        <dbReference type="PROSITE-ProRule" id="PRU00335"/>
    </source>
</evidence>
<gene>
    <name evidence="6" type="ORF">A6048_01080</name>
</gene>
<dbReference type="SUPFAM" id="SSF46689">
    <property type="entry name" value="Homeodomain-like"/>
    <property type="match status" value="1"/>
</dbReference>
<name>A0AAD0JR07_9ACTN</name>
<dbReference type="KEGG" id="dpc:A6048_01080"/>
<feature type="DNA-binding region" description="H-T-H motif" evidence="4">
    <location>
        <begin position="33"/>
        <end position="52"/>
    </location>
</feature>
<evidence type="ECO:0000256" key="2">
    <source>
        <dbReference type="ARBA" id="ARBA00023125"/>
    </source>
</evidence>
<dbReference type="GO" id="GO:0003700">
    <property type="term" value="F:DNA-binding transcription factor activity"/>
    <property type="evidence" value="ECO:0007669"/>
    <property type="project" value="TreeGrafter"/>
</dbReference>
<dbReference type="InterPro" id="IPR001647">
    <property type="entry name" value="HTH_TetR"/>
</dbReference>
<accession>A0AAD0JR07</accession>
<dbReference type="Gene3D" id="1.10.357.10">
    <property type="entry name" value="Tetracycline Repressor, domain 2"/>
    <property type="match status" value="1"/>
</dbReference>
<dbReference type="PROSITE" id="PS50977">
    <property type="entry name" value="HTH_TETR_2"/>
    <property type="match status" value="1"/>
</dbReference>
<evidence type="ECO:0000256" key="3">
    <source>
        <dbReference type="ARBA" id="ARBA00023163"/>
    </source>
</evidence>
<dbReference type="AlphaFoldDB" id="A0AAD0JR07"/>
<evidence type="ECO:0000259" key="5">
    <source>
        <dbReference type="PROSITE" id="PS50977"/>
    </source>
</evidence>
<evidence type="ECO:0000313" key="7">
    <source>
        <dbReference type="Proteomes" id="UP000244903"/>
    </source>
</evidence>
<dbReference type="PANTHER" id="PTHR30055">
    <property type="entry name" value="HTH-TYPE TRANSCRIPTIONAL REGULATOR RUTR"/>
    <property type="match status" value="1"/>
</dbReference>
<proteinExistence type="predicted"/>
<dbReference type="InterPro" id="IPR050109">
    <property type="entry name" value="HTH-type_TetR-like_transc_reg"/>
</dbReference>
<dbReference type="PRINTS" id="PR00455">
    <property type="entry name" value="HTHTETR"/>
</dbReference>
<dbReference type="PANTHER" id="PTHR30055:SF234">
    <property type="entry name" value="HTH-TYPE TRANSCRIPTIONAL REGULATOR BETI"/>
    <property type="match status" value="1"/>
</dbReference>
<dbReference type="Pfam" id="PF16859">
    <property type="entry name" value="TetR_C_11"/>
    <property type="match status" value="1"/>
</dbReference>
<keyword evidence="3" id="KW-0804">Transcription</keyword>
<evidence type="ECO:0000313" key="6">
    <source>
        <dbReference type="EMBL" id="AWH94335.1"/>
    </source>
</evidence>
<dbReference type="InterPro" id="IPR036271">
    <property type="entry name" value="Tet_transcr_reg_TetR-rel_C_sf"/>
</dbReference>
<dbReference type="SUPFAM" id="SSF48498">
    <property type="entry name" value="Tetracyclin repressor-like, C-terminal domain"/>
    <property type="match status" value="1"/>
</dbReference>
<dbReference type="GO" id="GO:0000976">
    <property type="term" value="F:transcription cis-regulatory region binding"/>
    <property type="evidence" value="ECO:0007669"/>
    <property type="project" value="TreeGrafter"/>
</dbReference>
<feature type="domain" description="HTH tetR-type" evidence="5">
    <location>
        <begin position="10"/>
        <end position="70"/>
    </location>
</feature>
<dbReference type="Pfam" id="PF00440">
    <property type="entry name" value="TetR_N"/>
    <property type="match status" value="1"/>
</dbReference>
<protein>
    <submittedName>
        <fullName evidence="6">TetR family transcriptional regulator</fullName>
    </submittedName>
</protein>